<dbReference type="EMBL" id="LFZO01000358">
    <property type="protein sequence ID" value="KXT09261.1"/>
    <property type="molecule type" value="Genomic_DNA"/>
</dbReference>
<feature type="region of interest" description="Disordered" evidence="1">
    <location>
        <begin position="22"/>
        <end position="105"/>
    </location>
</feature>
<proteinExistence type="predicted"/>
<evidence type="ECO:0000313" key="4">
    <source>
        <dbReference type="Proteomes" id="UP000073492"/>
    </source>
</evidence>
<dbReference type="GO" id="GO:0003676">
    <property type="term" value="F:nucleic acid binding"/>
    <property type="evidence" value="ECO:0007669"/>
    <property type="project" value="InterPro"/>
</dbReference>
<dbReference type="Pfam" id="PF00075">
    <property type="entry name" value="RNase_H"/>
    <property type="match status" value="1"/>
</dbReference>
<evidence type="ECO:0000256" key="1">
    <source>
        <dbReference type="SAM" id="MobiDB-lite"/>
    </source>
</evidence>
<dbReference type="EMBL" id="LFZO01000358">
    <property type="protein sequence ID" value="KXT09260.1"/>
    <property type="molecule type" value="Genomic_DNA"/>
</dbReference>
<dbReference type="PROSITE" id="PS50879">
    <property type="entry name" value="RNASE_H_1"/>
    <property type="match status" value="1"/>
</dbReference>
<dbReference type="Proteomes" id="UP000073492">
    <property type="component" value="Unassembled WGS sequence"/>
</dbReference>
<comment type="caution">
    <text evidence="3">The sequence shown here is derived from an EMBL/GenBank/DDBJ whole genome shotgun (WGS) entry which is preliminary data.</text>
</comment>
<dbReference type="SUPFAM" id="SSF53098">
    <property type="entry name" value="Ribonuclease H-like"/>
    <property type="match status" value="1"/>
</dbReference>
<dbReference type="OrthoDB" id="245563at2759"/>
<feature type="domain" description="RNase H type-1" evidence="2">
    <location>
        <begin position="152"/>
        <end position="275"/>
    </location>
</feature>
<feature type="region of interest" description="Disordered" evidence="1">
    <location>
        <begin position="190"/>
        <end position="211"/>
    </location>
</feature>
<feature type="compositionally biased region" description="Basic and acidic residues" evidence="1">
    <location>
        <begin position="62"/>
        <end position="71"/>
    </location>
</feature>
<organism evidence="3 4">
    <name type="scientific">Pseudocercospora musae</name>
    <dbReference type="NCBI Taxonomy" id="113226"/>
    <lineage>
        <taxon>Eukaryota</taxon>
        <taxon>Fungi</taxon>
        <taxon>Dikarya</taxon>
        <taxon>Ascomycota</taxon>
        <taxon>Pezizomycotina</taxon>
        <taxon>Dothideomycetes</taxon>
        <taxon>Dothideomycetidae</taxon>
        <taxon>Mycosphaerellales</taxon>
        <taxon>Mycosphaerellaceae</taxon>
        <taxon>Pseudocercospora</taxon>
    </lineage>
</organism>
<keyword evidence="4" id="KW-1185">Reference proteome</keyword>
<dbReference type="AlphaFoldDB" id="A0A139I3I6"/>
<feature type="compositionally biased region" description="Acidic residues" evidence="1">
    <location>
        <begin position="42"/>
        <end position="61"/>
    </location>
</feature>
<dbReference type="Gene3D" id="3.30.420.10">
    <property type="entry name" value="Ribonuclease H-like superfamily/Ribonuclease H"/>
    <property type="match status" value="1"/>
</dbReference>
<dbReference type="InterPro" id="IPR002156">
    <property type="entry name" value="RNaseH_domain"/>
</dbReference>
<sequence length="275" mass="30232">MDISLPSGLRVSMSASGMRVRLPSGIRVDMTSSGMRVSSGLADEDELPEDADSPDENDSPDEEHSSSRENTPDEEDWPGEGDWLDDYDLRPSEQTPNYGERGVGPLPGLPLKKAAVFDVPGDAPPNDLFAHEVMVPSFFTFGPHYRFVSRTNDREILIYVSGFCLDAKDAEEVTAGFAWVGKPDTDEFSSSGNCKQRLELKGPSRETHQPTTQRAEIRAALGALQFRAWAGEGWHSIVIATDSEGLHSGITKDIEYWAANAWQTEDGQAVQDRDL</sequence>
<evidence type="ECO:0000259" key="2">
    <source>
        <dbReference type="PROSITE" id="PS50879"/>
    </source>
</evidence>
<gene>
    <name evidence="3" type="ORF">AC579_2131</name>
</gene>
<evidence type="ECO:0000313" key="3">
    <source>
        <dbReference type="EMBL" id="KXT09261.1"/>
    </source>
</evidence>
<feature type="compositionally biased region" description="Basic and acidic residues" evidence="1">
    <location>
        <begin position="196"/>
        <end position="208"/>
    </location>
</feature>
<protein>
    <recommendedName>
        <fullName evidence="2">RNase H type-1 domain-containing protein</fullName>
    </recommendedName>
</protein>
<dbReference type="STRING" id="113226.A0A139I3I6"/>
<name>A0A139I3I6_9PEZI</name>
<dbReference type="InterPro" id="IPR036397">
    <property type="entry name" value="RNaseH_sf"/>
</dbReference>
<accession>A0A139I3I6</accession>
<reference evidence="3 4" key="1">
    <citation type="submission" date="2015-07" db="EMBL/GenBank/DDBJ databases">
        <title>Comparative genomics of the Sigatoka disease complex on banana suggests a link between parallel evolutionary changes in Pseudocercospora fijiensis and Pseudocercospora eumusae and increased virulence on the banana host.</title>
        <authorList>
            <person name="Chang T.-C."/>
            <person name="Salvucci A."/>
            <person name="Crous P.W."/>
            <person name="Stergiopoulos I."/>
        </authorList>
    </citation>
    <scope>NUCLEOTIDE SEQUENCE [LARGE SCALE GENOMIC DNA]</scope>
    <source>
        <strain evidence="3 4">CBS 116634</strain>
    </source>
</reference>
<feature type="compositionally biased region" description="Acidic residues" evidence="1">
    <location>
        <begin position="72"/>
        <end position="86"/>
    </location>
</feature>
<dbReference type="InterPro" id="IPR012337">
    <property type="entry name" value="RNaseH-like_sf"/>
</dbReference>
<dbReference type="GO" id="GO:0004523">
    <property type="term" value="F:RNA-DNA hybrid ribonuclease activity"/>
    <property type="evidence" value="ECO:0007669"/>
    <property type="project" value="InterPro"/>
</dbReference>